<dbReference type="InterPro" id="IPR003740">
    <property type="entry name" value="YitT"/>
</dbReference>
<evidence type="ECO:0000256" key="2">
    <source>
        <dbReference type="ARBA" id="ARBA00022475"/>
    </source>
</evidence>
<dbReference type="CDD" id="cd16380">
    <property type="entry name" value="YitT_C"/>
    <property type="match status" value="1"/>
</dbReference>
<feature type="transmembrane region" description="Helical" evidence="6">
    <location>
        <begin position="167"/>
        <end position="184"/>
    </location>
</feature>
<feature type="transmembrane region" description="Helical" evidence="6">
    <location>
        <begin position="101"/>
        <end position="121"/>
    </location>
</feature>
<keyword evidence="3 6" id="KW-0812">Transmembrane</keyword>
<dbReference type="PIRSF" id="PIRSF006483">
    <property type="entry name" value="Membrane_protein_YitT"/>
    <property type="match status" value="1"/>
</dbReference>
<reference evidence="8 9" key="1">
    <citation type="submission" date="2023-04" db="EMBL/GenBank/DDBJ databases">
        <title>Antarctic isolates genomes.</title>
        <authorList>
            <person name="Dimov S.G."/>
        </authorList>
    </citation>
    <scope>NUCLEOTIDE SEQUENCE [LARGE SCALE GENOMIC DNA]</scope>
    <source>
        <strain evidence="8 9">AL19</strain>
    </source>
</reference>
<proteinExistence type="predicted"/>
<keyword evidence="5 6" id="KW-0472">Membrane</keyword>
<dbReference type="PANTHER" id="PTHR33545">
    <property type="entry name" value="UPF0750 MEMBRANE PROTEIN YITT-RELATED"/>
    <property type="match status" value="1"/>
</dbReference>
<dbReference type="Pfam" id="PF02588">
    <property type="entry name" value="YitT_membrane"/>
    <property type="match status" value="1"/>
</dbReference>
<evidence type="ECO:0000256" key="4">
    <source>
        <dbReference type="ARBA" id="ARBA00022989"/>
    </source>
</evidence>
<feature type="transmembrane region" description="Helical" evidence="6">
    <location>
        <begin position="7"/>
        <end position="25"/>
    </location>
</feature>
<feature type="transmembrane region" description="Helical" evidence="6">
    <location>
        <begin position="141"/>
        <end position="161"/>
    </location>
</feature>
<evidence type="ECO:0000256" key="3">
    <source>
        <dbReference type="ARBA" id="ARBA00022692"/>
    </source>
</evidence>
<dbReference type="Proteomes" id="UP001243286">
    <property type="component" value="Unassembled WGS sequence"/>
</dbReference>
<keyword evidence="4 6" id="KW-1133">Transmembrane helix</keyword>
<comment type="caution">
    <text evidence="8">The sequence shown here is derived from an EMBL/GenBank/DDBJ whole genome shotgun (WGS) entry which is preliminary data.</text>
</comment>
<name>A0ABT6R784_9BACL</name>
<gene>
    <name evidence="8" type="ORF">QK289_14170</name>
</gene>
<dbReference type="Gene3D" id="3.30.70.120">
    <property type="match status" value="1"/>
</dbReference>
<evidence type="ECO:0000313" key="9">
    <source>
        <dbReference type="Proteomes" id="UP001243286"/>
    </source>
</evidence>
<evidence type="ECO:0000256" key="5">
    <source>
        <dbReference type="ARBA" id="ARBA00023136"/>
    </source>
</evidence>
<dbReference type="EMBL" id="JASBQV010000030">
    <property type="protein sequence ID" value="MDI3236156.1"/>
    <property type="molecule type" value="Genomic_DNA"/>
</dbReference>
<dbReference type="InterPro" id="IPR051461">
    <property type="entry name" value="UPF0750_membrane"/>
</dbReference>
<evidence type="ECO:0000259" key="7">
    <source>
        <dbReference type="Pfam" id="PF10035"/>
    </source>
</evidence>
<sequence>MKLFRETLFIILAIFVLAAGINLFLGPHHVAAGGVTGIGILLEEVLGIDRSIVVLVLNVLMLLFAFIFLGKEVFLKSVLGSLMLPLALGIIPETMIVSDRFFSVAFGSVLFAIGVATLYWFGASSGGTTIPPLIFHKYFKLNTSVGYFLTDATIVVFNIFVFGLEEFLFAVASIVITTFVMGYIEIGLERKKAIFVTSELHTDEIRNYLLTSLDRGMTIFTVEGGYSGEQKKMLMVIMKRSEYAGVIRAIHQIDRHSFIIVYNVADVHGLGFSYQPVV</sequence>
<protein>
    <submittedName>
        <fullName evidence="8">YitT family protein</fullName>
    </submittedName>
</protein>
<dbReference type="PANTHER" id="PTHR33545:SF9">
    <property type="entry name" value="UPF0750 MEMBRANE PROTEIN YITE"/>
    <property type="match status" value="1"/>
</dbReference>
<keyword evidence="2" id="KW-1003">Cell membrane</keyword>
<comment type="subcellular location">
    <subcellularLocation>
        <location evidence="1">Cell membrane</location>
        <topology evidence="1">Multi-pass membrane protein</topology>
    </subcellularLocation>
</comment>
<organism evidence="8 9">
    <name type="scientific">Exiguobacterium antarcticum</name>
    <dbReference type="NCBI Taxonomy" id="132920"/>
    <lineage>
        <taxon>Bacteria</taxon>
        <taxon>Bacillati</taxon>
        <taxon>Bacillota</taxon>
        <taxon>Bacilli</taxon>
        <taxon>Bacillales</taxon>
        <taxon>Bacillales Family XII. Incertae Sedis</taxon>
        <taxon>Exiguobacterium</taxon>
    </lineage>
</organism>
<dbReference type="InterPro" id="IPR015867">
    <property type="entry name" value="N-reg_PII/ATP_PRibTrfase_C"/>
</dbReference>
<keyword evidence="9" id="KW-1185">Reference proteome</keyword>
<accession>A0ABT6R784</accession>
<evidence type="ECO:0000256" key="1">
    <source>
        <dbReference type="ARBA" id="ARBA00004651"/>
    </source>
</evidence>
<dbReference type="Pfam" id="PF10035">
    <property type="entry name" value="DUF2179"/>
    <property type="match status" value="1"/>
</dbReference>
<dbReference type="RefSeq" id="WP_282357123.1">
    <property type="nucleotide sequence ID" value="NZ_JASBQV010000030.1"/>
</dbReference>
<evidence type="ECO:0000313" key="8">
    <source>
        <dbReference type="EMBL" id="MDI3236156.1"/>
    </source>
</evidence>
<feature type="transmembrane region" description="Helical" evidence="6">
    <location>
        <begin position="51"/>
        <end position="70"/>
    </location>
</feature>
<evidence type="ECO:0000256" key="6">
    <source>
        <dbReference type="SAM" id="Phobius"/>
    </source>
</evidence>
<feature type="transmembrane region" description="Helical" evidence="6">
    <location>
        <begin position="77"/>
        <end position="95"/>
    </location>
</feature>
<feature type="domain" description="DUF2179" evidence="7">
    <location>
        <begin position="215"/>
        <end position="269"/>
    </location>
</feature>
<dbReference type="InterPro" id="IPR019264">
    <property type="entry name" value="DUF2179"/>
</dbReference>